<dbReference type="InterPro" id="IPR016163">
    <property type="entry name" value="Ald_DH_C"/>
</dbReference>
<dbReference type="Pfam" id="PF00171">
    <property type="entry name" value="Aldedh"/>
    <property type="match status" value="1"/>
</dbReference>
<feature type="domain" description="Aldehyde dehydrogenase" evidence="6">
    <location>
        <begin position="16"/>
        <end position="466"/>
    </location>
</feature>
<reference evidence="8" key="1">
    <citation type="journal article" date="2019" name="Int. J. Syst. Evol. Microbiol.">
        <title>The Global Catalogue of Microorganisms (GCM) 10K type strain sequencing project: providing services to taxonomists for standard genome sequencing and annotation.</title>
        <authorList>
            <consortium name="The Broad Institute Genomics Platform"/>
            <consortium name="The Broad Institute Genome Sequencing Center for Infectious Disease"/>
            <person name="Wu L."/>
            <person name="Ma J."/>
        </authorList>
    </citation>
    <scope>NUCLEOTIDE SEQUENCE [LARGE SCALE GENOMIC DNA]</scope>
    <source>
        <strain evidence="8">CGMCC 1.13718</strain>
    </source>
</reference>
<dbReference type="RefSeq" id="WP_119331228.1">
    <property type="nucleotide sequence ID" value="NZ_JBHSJH010000001.1"/>
</dbReference>
<dbReference type="PIRSF" id="PIRSF036492">
    <property type="entry name" value="ALDH"/>
    <property type="match status" value="1"/>
</dbReference>
<dbReference type="PROSITE" id="PS00070">
    <property type="entry name" value="ALDEHYDE_DEHYDR_CYS"/>
    <property type="match status" value="1"/>
</dbReference>
<dbReference type="Gene3D" id="3.40.605.10">
    <property type="entry name" value="Aldehyde Dehydrogenase, Chain A, domain 1"/>
    <property type="match status" value="1"/>
</dbReference>
<keyword evidence="2 3" id="KW-0560">Oxidoreductase</keyword>
<evidence type="ECO:0000256" key="5">
    <source>
        <dbReference type="RuleBase" id="RU003345"/>
    </source>
</evidence>
<sequence length="473" mass="51728">MNILLTKVVEKFNVKEGFEVLNPANKDKLATIANNTNIEIKESIRKAKNTQKEWNGSLQKEKSKILRKWYELLIQNIDNLAQIITLESGKSLLEARAEVNYSAGFIEWYAEKAKRIDGKLISSPFPNTEIKVTYEPVGVVAAIAPWNFPLAMITRKIAPAFAAGCAVVVKPSELTPLSALAAKILAEEAGIPKNLFQVVCGDSKEIGKEMTSNIDIRKITFTGSTRIGKLLMSQSAENVKKVSLELGGNAPFIVFDTADIDIAVKALLASKFRNAGQVCIAPNRIFVQENIKPKFLKSLIDEVSKLKIGNGLEEGITVGPLINDQAVTKVKAHIKNALDNGAKVIFGGKSHELGGTFFEPTIIDGMTDNMQTSCEEVFGPVVSIYTFKTEEEAITRANNTPYGLASYFFSNDVKQIERVRNAIEAGMIGINFGVLSTESAPFGGVKESGLGREGSDDGIYEFLEPKYSMQSFN</sequence>
<feature type="active site" evidence="4">
    <location>
        <position position="245"/>
    </location>
</feature>
<dbReference type="SUPFAM" id="SSF53720">
    <property type="entry name" value="ALDH-like"/>
    <property type="match status" value="1"/>
</dbReference>
<gene>
    <name evidence="7" type="ORF">ACFPDQ_03980</name>
</gene>
<evidence type="ECO:0000313" key="7">
    <source>
        <dbReference type="EMBL" id="MFC4892204.1"/>
    </source>
</evidence>
<proteinExistence type="inferred from homology"/>
<evidence type="ECO:0000256" key="1">
    <source>
        <dbReference type="ARBA" id="ARBA00009986"/>
    </source>
</evidence>
<dbReference type="InterPro" id="IPR016160">
    <property type="entry name" value="Ald_DH_CS_CYS"/>
</dbReference>
<evidence type="ECO:0000259" key="6">
    <source>
        <dbReference type="Pfam" id="PF00171"/>
    </source>
</evidence>
<protein>
    <recommendedName>
        <fullName evidence="3">Aldehyde dehydrogenase</fullName>
    </recommendedName>
</protein>
<dbReference type="EMBL" id="JBHSJH010000001">
    <property type="protein sequence ID" value="MFC4892204.1"/>
    <property type="molecule type" value="Genomic_DNA"/>
</dbReference>
<comment type="similarity">
    <text evidence="1 3 5">Belongs to the aldehyde dehydrogenase family.</text>
</comment>
<dbReference type="PANTHER" id="PTHR43353">
    <property type="entry name" value="SUCCINATE-SEMIALDEHYDE DEHYDROGENASE, MITOCHONDRIAL"/>
    <property type="match status" value="1"/>
</dbReference>
<dbReference type="GO" id="GO:0016491">
    <property type="term" value="F:oxidoreductase activity"/>
    <property type="evidence" value="ECO:0007669"/>
    <property type="project" value="UniProtKB-KW"/>
</dbReference>
<comment type="caution">
    <text evidence="7">The sequence shown here is derived from an EMBL/GenBank/DDBJ whole genome shotgun (WGS) entry which is preliminary data.</text>
</comment>
<accession>A0ABV9TAP4</accession>
<dbReference type="InterPro" id="IPR012394">
    <property type="entry name" value="Aldehyde_DH_NAD(P)"/>
</dbReference>
<dbReference type="InterPro" id="IPR015590">
    <property type="entry name" value="Aldehyde_DH_dom"/>
</dbReference>
<dbReference type="InterPro" id="IPR016161">
    <property type="entry name" value="Ald_DH/histidinol_DH"/>
</dbReference>
<dbReference type="CDD" id="cd07103">
    <property type="entry name" value="ALDH_F5_SSADH_GabD"/>
    <property type="match status" value="1"/>
</dbReference>
<evidence type="ECO:0000256" key="3">
    <source>
        <dbReference type="PIRNR" id="PIRNR036492"/>
    </source>
</evidence>
<dbReference type="InterPro" id="IPR029510">
    <property type="entry name" value="Ald_DH_CS_GLU"/>
</dbReference>
<evidence type="ECO:0000313" key="8">
    <source>
        <dbReference type="Proteomes" id="UP001595926"/>
    </source>
</evidence>
<dbReference type="PROSITE" id="PS00687">
    <property type="entry name" value="ALDEHYDE_DEHYDR_GLU"/>
    <property type="match status" value="1"/>
</dbReference>
<dbReference type="Gene3D" id="3.40.309.10">
    <property type="entry name" value="Aldehyde Dehydrogenase, Chain A, domain 2"/>
    <property type="match status" value="1"/>
</dbReference>
<dbReference type="PANTHER" id="PTHR43353:SF5">
    <property type="entry name" value="SUCCINATE-SEMIALDEHYDE DEHYDROGENASE, MITOCHONDRIAL"/>
    <property type="match status" value="1"/>
</dbReference>
<dbReference type="Proteomes" id="UP001595926">
    <property type="component" value="Unassembled WGS sequence"/>
</dbReference>
<name>A0ABV9TAP4_9GAMM</name>
<evidence type="ECO:0000256" key="4">
    <source>
        <dbReference type="PROSITE-ProRule" id="PRU10007"/>
    </source>
</evidence>
<evidence type="ECO:0000256" key="2">
    <source>
        <dbReference type="ARBA" id="ARBA00023002"/>
    </source>
</evidence>
<keyword evidence="8" id="KW-1185">Reference proteome</keyword>
<dbReference type="InterPro" id="IPR016162">
    <property type="entry name" value="Ald_DH_N"/>
</dbReference>
<organism evidence="7 8">
    <name type="scientific">Pseudofrancisella aestuarii</name>
    <dbReference type="NCBI Taxonomy" id="2670347"/>
    <lineage>
        <taxon>Bacteria</taxon>
        <taxon>Pseudomonadati</taxon>
        <taxon>Pseudomonadota</taxon>
        <taxon>Gammaproteobacteria</taxon>
        <taxon>Thiotrichales</taxon>
        <taxon>Francisellaceae</taxon>
        <taxon>Pseudofrancisella</taxon>
    </lineage>
</organism>
<dbReference type="InterPro" id="IPR050740">
    <property type="entry name" value="Aldehyde_DH_Superfamily"/>
</dbReference>